<dbReference type="Proteomes" id="UP000233786">
    <property type="component" value="Unassembled WGS sequence"/>
</dbReference>
<evidence type="ECO:0000313" key="2">
    <source>
        <dbReference type="Proteomes" id="UP000233786"/>
    </source>
</evidence>
<reference evidence="1" key="1">
    <citation type="submission" date="2017-12" db="EMBL/GenBank/DDBJ databases">
        <title>Sequencing the genomes of 1000 Actinobacteria strains.</title>
        <authorList>
            <person name="Klenk H.-P."/>
        </authorList>
    </citation>
    <scope>NUCLEOTIDE SEQUENCE [LARGE SCALE GENOMIC DNA]</scope>
    <source>
        <strain evidence="1">DSM 44228</strain>
    </source>
</reference>
<gene>
    <name evidence="1" type="ORF">A8926_3360</name>
</gene>
<protein>
    <submittedName>
        <fullName evidence="1">Uncharacterized protein</fullName>
    </submittedName>
</protein>
<evidence type="ECO:0000313" key="1">
    <source>
        <dbReference type="EMBL" id="PKW15619.1"/>
    </source>
</evidence>
<comment type="caution">
    <text evidence="1">The sequence shown here is derived from an EMBL/GenBank/DDBJ whole genome shotgun (WGS) entry which is preliminary data.</text>
</comment>
<accession>A0A2N3XYB5</accession>
<proteinExistence type="predicted"/>
<name>A0A2N3XYB5_SACSN</name>
<dbReference type="EMBL" id="PJNB01000001">
    <property type="protein sequence ID" value="PKW15619.1"/>
    <property type="molecule type" value="Genomic_DNA"/>
</dbReference>
<dbReference type="AlphaFoldDB" id="A0A2N3XYB5"/>
<sequence>MPIGPATADGRVATEGAVTAGHDVLTTTGPPAAPSETGTNVVVTDEEGHPAWRAFAAVLRHAPTGQTHVVRAGPPPERWTHCGPLQYRWRADNVVTRVVPARLVPITASQMAQHEIVDRLPELPRFEETCRITAQ</sequence>
<keyword evidence="2" id="KW-1185">Reference proteome</keyword>
<organism evidence="1 2">
    <name type="scientific">Saccharopolyspora spinosa</name>
    <dbReference type="NCBI Taxonomy" id="60894"/>
    <lineage>
        <taxon>Bacteria</taxon>
        <taxon>Bacillati</taxon>
        <taxon>Actinomycetota</taxon>
        <taxon>Actinomycetes</taxon>
        <taxon>Pseudonocardiales</taxon>
        <taxon>Pseudonocardiaceae</taxon>
        <taxon>Saccharopolyspora</taxon>
    </lineage>
</organism>